<dbReference type="Gene3D" id="1.20.1280.50">
    <property type="match status" value="1"/>
</dbReference>
<sequence length="438" mass="50227">MMDLVPTEILLQIFEYLDSPAPSEIHLHNEPDLDLLTTQPGGPRPSLKAASLVSRSWRSLSLSRLFRHVLWKPNVYSLSAFTLNPIPLLRFLSENDLAHRVATFTFVIDFHDPAAVDHQVAPRIRTADLEWLWDQIFSVIDPLRFTIFSRPTTLAALLSCMLYLNDAWFFDIPYHILSFSRSSRRVKTESHGPSSSISTDTRSGTPAISSASRCLATSSRQVASCPLFTIRPWTSLLLNEGSSTKVYRVYEFYLRRPPSILGALLGCEEYPNNVPLIPPTVVDFNYIAIFPLASHFQMLVEHLPRIDRLFVQLQARPESGILENGDEMRHIDPNDLWLERDTSYTVLMRELILSDNPRANWRLLRNFESGDFIDSEAWEIITQIFERSETKEWTVERPGVFTRLIDDKAMDRNDQEIGHVRAFTDTSNFNVFGTLKRG</sequence>
<evidence type="ECO:0000259" key="2">
    <source>
        <dbReference type="Pfam" id="PF12937"/>
    </source>
</evidence>
<comment type="caution">
    <text evidence="3">The sequence shown here is derived from an EMBL/GenBank/DDBJ whole genome shotgun (WGS) entry which is preliminary data.</text>
</comment>
<proteinExistence type="predicted"/>
<reference evidence="3 4" key="1">
    <citation type="submission" date="2023-10" db="EMBL/GenBank/DDBJ databases">
        <title>Draft genome sequence of Xylaria bambusicola isolate GMP-LS, the root and basal stem rot pathogen of sugarcane in Indonesia.</title>
        <authorList>
            <person name="Selvaraj P."/>
            <person name="Muralishankar V."/>
            <person name="Muruganantham S."/>
            <person name="Sp S."/>
            <person name="Haryani S."/>
            <person name="Lau K.J.X."/>
            <person name="Naqvi N.I."/>
        </authorList>
    </citation>
    <scope>NUCLEOTIDE SEQUENCE [LARGE SCALE GENOMIC DNA]</scope>
    <source>
        <strain evidence="3">GMP-LS</strain>
    </source>
</reference>
<accession>A0AAN7ZCF2</accession>
<organism evidence="3 4">
    <name type="scientific">Xylaria bambusicola</name>
    <dbReference type="NCBI Taxonomy" id="326684"/>
    <lineage>
        <taxon>Eukaryota</taxon>
        <taxon>Fungi</taxon>
        <taxon>Dikarya</taxon>
        <taxon>Ascomycota</taxon>
        <taxon>Pezizomycotina</taxon>
        <taxon>Sordariomycetes</taxon>
        <taxon>Xylariomycetidae</taxon>
        <taxon>Xylariales</taxon>
        <taxon>Xylariaceae</taxon>
        <taxon>Xylaria</taxon>
    </lineage>
</organism>
<evidence type="ECO:0000256" key="1">
    <source>
        <dbReference type="SAM" id="MobiDB-lite"/>
    </source>
</evidence>
<dbReference type="Proteomes" id="UP001305414">
    <property type="component" value="Unassembled WGS sequence"/>
</dbReference>
<evidence type="ECO:0000313" key="3">
    <source>
        <dbReference type="EMBL" id="KAK5634356.1"/>
    </source>
</evidence>
<evidence type="ECO:0000313" key="4">
    <source>
        <dbReference type="Proteomes" id="UP001305414"/>
    </source>
</evidence>
<name>A0AAN7ZCF2_9PEZI</name>
<dbReference type="InterPro" id="IPR001810">
    <property type="entry name" value="F-box_dom"/>
</dbReference>
<gene>
    <name evidence="3" type="ORF">RRF57_010071</name>
</gene>
<dbReference type="EMBL" id="JAWHQM010000040">
    <property type="protein sequence ID" value="KAK5634356.1"/>
    <property type="molecule type" value="Genomic_DNA"/>
</dbReference>
<feature type="region of interest" description="Disordered" evidence="1">
    <location>
        <begin position="187"/>
        <end position="206"/>
    </location>
</feature>
<dbReference type="Pfam" id="PF12937">
    <property type="entry name" value="F-box-like"/>
    <property type="match status" value="1"/>
</dbReference>
<feature type="domain" description="F-box" evidence="2">
    <location>
        <begin position="4"/>
        <end position="69"/>
    </location>
</feature>
<dbReference type="AlphaFoldDB" id="A0AAN7ZCF2"/>
<keyword evidence="4" id="KW-1185">Reference proteome</keyword>
<feature type="compositionally biased region" description="Polar residues" evidence="1">
    <location>
        <begin position="191"/>
        <end position="206"/>
    </location>
</feature>
<protein>
    <recommendedName>
        <fullName evidence="2">F-box domain-containing protein</fullName>
    </recommendedName>
</protein>